<dbReference type="AlphaFoldDB" id="A0AAJ0DLY0"/>
<dbReference type="EMBL" id="MPDP01000035">
    <property type="protein sequence ID" value="KAK1491409.1"/>
    <property type="molecule type" value="Genomic_DNA"/>
</dbReference>
<name>A0AAJ0DLY0_9PEZI</name>
<accession>A0AAJ0DLY0</accession>
<evidence type="ECO:0000313" key="2">
    <source>
        <dbReference type="Proteomes" id="UP001239213"/>
    </source>
</evidence>
<comment type="caution">
    <text evidence="1">The sequence shown here is derived from an EMBL/GenBank/DDBJ whole genome shotgun (WGS) entry which is preliminary data.</text>
</comment>
<evidence type="ECO:0000313" key="1">
    <source>
        <dbReference type="EMBL" id="KAK1491409.1"/>
    </source>
</evidence>
<reference evidence="1" key="1">
    <citation type="submission" date="2016-11" db="EMBL/GenBank/DDBJ databases">
        <title>The genome sequence of Colletotrichum cuscutae.</title>
        <authorList>
            <person name="Baroncelli R."/>
        </authorList>
    </citation>
    <scope>NUCLEOTIDE SEQUENCE</scope>
    <source>
        <strain evidence="1">IMI 304802</strain>
    </source>
</reference>
<keyword evidence="2" id="KW-1185">Reference proteome</keyword>
<sequence length="361" mass="40295">MTDIAGWAPDQRFVELESWAPTQAALKRPILFVLIFGHIHIEKEPCFYRFWYFSPLGSVVCGVCLLKQSYPRSSRNLAVRGSVARERLPFLPQVFHFDPLPLSVNRSRSSCGHTVKALKGREGGWAGDDHPRWHTKINEIFLAGQVVGSPETSHIILLIPIAGIRPEQPGGCWLHHVPPPSSMSSLHIIIAGLSLARSHDVSLQPTARQVVFTRYKKACETNCRNKAYYVNTHSHPPSKNRILQSYLGLLAGSCLELSLAVLSLLTPLVPSLATTQNSHWHQRGSSLVNEGQTISSVHLQALRFTRRTPEPADGKYKLNGGKRVVDVQNRILPLRVFAQILFPLGVLAHVPYTYVRPSHQC</sequence>
<dbReference type="Proteomes" id="UP001239213">
    <property type="component" value="Unassembled WGS sequence"/>
</dbReference>
<proteinExistence type="predicted"/>
<gene>
    <name evidence="1" type="ORF">CCUS01_03195</name>
</gene>
<organism evidence="1 2">
    <name type="scientific">Colletotrichum cuscutae</name>
    <dbReference type="NCBI Taxonomy" id="1209917"/>
    <lineage>
        <taxon>Eukaryota</taxon>
        <taxon>Fungi</taxon>
        <taxon>Dikarya</taxon>
        <taxon>Ascomycota</taxon>
        <taxon>Pezizomycotina</taxon>
        <taxon>Sordariomycetes</taxon>
        <taxon>Hypocreomycetidae</taxon>
        <taxon>Glomerellales</taxon>
        <taxon>Glomerellaceae</taxon>
        <taxon>Colletotrichum</taxon>
        <taxon>Colletotrichum acutatum species complex</taxon>
    </lineage>
</organism>
<protein>
    <submittedName>
        <fullName evidence="1">Uncharacterized protein</fullName>
    </submittedName>
</protein>